<dbReference type="EMBL" id="JAMDLW010000023">
    <property type="protein sequence ID" value="MCY9521568.1"/>
    <property type="molecule type" value="Genomic_DNA"/>
</dbReference>
<keyword evidence="2" id="KW-1185">Reference proteome</keyword>
<dbReference type="RefSeq" id="WP_268601574.1">
    <property type="nucleotide sequence ID" value="NZ_JAMDLV010000006.1"/>
</dbReference>
<gene>
    <name evidence="1" type="ORF">M5X09_18160</name>
</gene>
<proteinExistence type="predicted"/>
<accession>A0ABT4DZ64</accession>
<comment type="caution">
    <text evidence="1">The sequence shown here is derived from an EMBL/GenBank/DDBJ whole genome shotgun (WGS) entry which is preliminary data.</text>
</comment>
<dbReference type="Proteomes" id="UP001207626">
    <property type="component" value="Unassembled WGS sequence"/>
</dbReference>
<reference evidence="1 2" key="1">
    <citation type="submission" date="2022-05" db="EMBL/GenBank/DDBJ databases">
        <title>Genome Sequencing of Bee-Associated Microbes.</title>
        <authorList>
            <person name="Dunlap C."/>
        </authorList>
    </citation>
    <scope>NUCLEOTIDE SEQUENCE [LARGE SCALE GENOMIC DNA]</scope>
    <source>
        <strain evidence="1 2">NRRL NRS-1438</strain>
    </source>
</reference>
<sequence length="132" mass="15293">MRNVNIQAMRALIARIGDQLLESYSRRQPPIDRRDMFVRFAEANLWAAHEVDYPDLQWSNSEADLDKQQSPEFEGAYWVFDPVDGGVHLHQGFAFWSMSLCLLEDGQARPPFSGWPRLLFGYSPIQPFNPHI</sequence>
<dbReference type="SUPFAM" id="SSF56655">
    <property type="entry name" value="Carbohydrate phosphatase"/>
    <property type="match status" value="1"/>
</dbReference>
<dbReference type="Gene3D" id="3.30.540.10">
    <property type="entry name" value="Fructose-1,6-Bisphosphatase, subunit A, domain 1"/>
    <property type="match status" value="1"/>
</dbReference>
<protein>
    <submittedName>
        <fullName evidence="1">Uncharacterized protein</fullName>
    </submittedName>
</protein>
<organism evidence="1 2">
    <name type="scientific">Paenibacillus apiarius</name>
    <dbReference type="NCBI Taxonomy" id="46240"/>
    <lineage>
        <taxon>Bacteria</taxon>
        <taxon>Bacillati</taxon>
        <taxon>Bacillota</taxon>
        <taxon>Bacilli</taxon>
        <taxon>Bacillales</taxon>
        <taxon>Paenibacillaceae</taxon>
        <taxon>Paenibacillus</taxon>
    </lineage>
</organism>
<name>A0ABT4DZ64_9BACL</name>
<evidence type="ECO:0000313" key="1">
    <source>
        <dbReference type="EMBL" id="MCY9521568.1"/>
    </source>
</evidence>
<evidence type="ECO:0000313" key="2">
    <source>
        <dbReference type="Proteomes" id="UP001207626"/>
    </source>
</evidence>